<accession>A0ABR7TBY2</accession>
<evidence type="ECO:0000313" key="3">
    <source>
        <dbReference type="Proteomes" id="UP000638836"/>
    </source>
</evidence>
<dbReference type="PANTHER" id="PTHR12558:SF13">
    <property type="entry name" value="CELL DIVISION CYCLE PROTEIN 27 HOMOLOG"/>
    <property type="match status" value="1"/>
</dbReference>
<dbReference type="InterPro" id="IPR011990">
    <property type="entry name" value="TPR-like_helical_dom_sf"/>
</dbReference>
<dbReference type="RefSeq" id="WP_023177485.1">
    <property type="nucleotide sequence ID" value="NZ_JBELZU010000020.1"/>
</dbReference>
<evidence type="ECO:0000256" key="1">
    <source>
        <dbReference type="PROSITE-ProRule" id="PRU00339"/>
    </source>
</evidence>
<dbReference type="InterPro" id="IPR019734">
    <property type="entry name" value="TPR_rpt"/>
</dbReference>
<protein>
    <submittedName>
        <fullName evidence="2">Tetratricopeptide repeat protein</fullName>
    </submittedName>
</protein>
<feature type="repeat" description="TPR" evidence="1">
    <location>
        <begin position="138"/>
        <end position="171"/>
    </location>
</feature>
<dbReference type="Pfam" id="PF13432">
    <property type="entry name" value="TPR_16"/>
    <property type="match status" value="1"/>
</dbReference>
<dbReference type="PROSITE" id="PS50005">
    <property type="entry name" value="TPR"/>
    <property type="match status" value="2"/>
</dbReference>
<dbReference type="Pfam" id="PF13181">
    <property type="entry name" value="TPR_8"/>
    <property type="match status" value="1"/>
</dbReference>
<reference evidence="2 3" key="1">
    <citation type="journal article" date="2020" name="Microorganisms">
        <title>New Insight into Antimicrobial Compounds from Food and Marine-Sourced Carnobacterium Species through Phenotype and Genome Analyses.</title>
        <authorList>
            <person name="Begrem S."/>
            <person name="Ivaniuk F."/>
            <person name="Gigout-Chevalier F."/>
            <person name="Kolypczuk L."/>
            <person name="Bonnetot S."/>
            <person name="Leroi F."/>
            <person name="Grovel O."/>
            <person name="Delbarre-Ladrat C."/>
            <person name="Passerini D."/>
        </authorList>
    </citation>
    <scope>NUCLEOTIDE SEQUENCE [LARGE SCALE GENOMIC DNA]</scope>
    <source>
        <strain evidence="2 3">MIP2551</strain>
    </source>
</reference>
<dbReference type="Proteomes" id="UP000638836">
    <property type="component" value="Unassembled WGS sequence"/>
</dbReference>
<proteinExistence type="predicted"/>
<feature type="repeat" description="TPR" evidence="1">
    <location>
        <begin position="34"/>
        <end position="67"/>
    </location>
</feature>
<comment type="caution">
    <text evidence="2">The sequence shown here is derived from an EMBL/GenBank/DDBJ whole genome shotgun (WGS) entry which is preliminary data.</text>
</comment>
<evidence type="ECO:0000313" key="2">
    <source>
        <dbReference type="EMBL" id="MBC9825038.1"/>
    </source>
</evidence>
<gene>
    <name evidence="2" type="ORF">GLO26_04230</name>
</gene>
<organism evidence="2 3">
    <name type="scientific">Carnobacterium inhibens</name>
    <dbReference type="NCBI Taxonomy" id="147709"/>
    <lineage>
        <taxon>Bacteria</taxon>
        <taxon>Bacillati</taxon>
        <taxon>Bacillota</taxon>
        <taxon>Bacilli</taxon>
        <taxon>Lactobacillales</taxon>
        <taxon>Carnobacteriaceae</taxon>
        <taxon>Carnobacterium</taxon>
    </lineage>
</organism>
<name>A0ABR7TBY2_9LACT</name>
<keyword evidence="3" id="KW-1185">Reference proteome</keyword>
<dbReference type="Gene3D" id="1.25.40.10">
    <property type="entry name" value="Tetratricopeptide repeat domain"/>
    <property type="match status" value="2"/>
</dbReference>
<sequence length="228" mass="26725">MERNHKAFQLWEQGEFNQAIQLLMEEINDNPDNSDSYYNLATMFILGHKYDDAKAILETAIEKYPNDSIFIYAFGNLYYELENYQVSLNYFEQVTQFQETPLKKDAMVMIGQNYLALDQSKKALVYFLSAYEEDKLDMTLILLIGNTLMQVGSFQEAKKYFELSLEQAPQNDEAWFKRGVVGMVLEEDLNSFQPFFNKSKELNPSRYEERIKQLTAIESIVKNQKDVE</sequence>
<dbReference type="PANTHER" id="PTHR12558">
    <property type="entry name" value="CELL DIVISION CYCLE 16,23,27"/>
    <property type="match status" value="1"/>
</dbReference>
<dbReference type="EMBL" id="WNJQ01000003">
    <property type="protein sequence ID" value="MBC9825038.1"/>
    <property type="molecule type" value="Genomic_DNA"/>
</dbReference>
<dbReference type="Pfam" id="PF14559">
    <property type="entry name" value="TPR_19"/>
    <property type="match status" value="1"/>
</dbReference>
<dbReference type="SMART" id="SM00028">
    <property type="entry name" value="TPR"/>
    <property type="match status" value="3"/>
</dbReference>
<keyword evidence="1" id="KW-0802">TPR repeat</keyword>
<dbReference type="SUPFAM" id="SSF48452">
    <property type="entry name" value="TPR-like"/>
    <property type="match status" value="1"/>
</dbReference>